<accession>A0A0E9XBP0</accession>
<reference evidence="1" key="1">
    <citation type="submission" date="2014-11" db="EMBL/GenBank/DDBJ databases">
        <authorList>
            <person name="Amaro Gonzalez C."/>
        </authorList>
    </citation>
    <scope>NUCLEOTIDE SEQUENCE</scope>
</reference>
<dbReference type="EMBL" id="GBXM01008395">
    <property type="protein sequence ID" value="JAI00183.1"/>
    <property type="molecule type" value="Transcribed_RNA"/>
</dbReference>
<dbReference type="AlphaFoldDB" id="A0A0E9XBP0"/>
<reference evidence="1" key="2">
    <citation type="journal article" date="2015" name="Fish Shellfish Immunol.">
        <title>Early steps in the European eel (Anguilla anguilla)-Vibrio vulnificus interaction in the gills: Role of the RtxA13 toxin.</title>
        <authorList>
            <person name="Callol A."/>
            <person name="Pajuelo D."/>
            <person name="Ebbesson L."/>
            <person name="Teles M."/>
            <person name="MacKenzie S."/>
            <person name="Amaro C."/>
        </authorList>
    </citation>
    <scope>NUCLEOTIDE SEQUENCE</scope>
</reference>
<protein>
    <submittedName>
        <fullName evidence="1">Uncharacterized protein</fullName>
    </submittedName>
</protein>
<proteinExistence type="predicted"/>
<organism evidence="1">
    <name type="scientific">Anguilla anguilla</name>
    <name type="common">European freshwater eel</name>
    <name type="synonym">Muraena anguilla</name>
    <dbReference type="NCBI Taxonomy" id="7936"/>
    <lineage>
        <taxon>Eukaryota</taxon>
        <taxon>Metazoa</taxon>
        <taxon>Chordata</taxon>
        <taxon>Craniata</taxon>
        <taxon>Vertebrata</taxon>
        <taxon>Euteleostomi</taxon>
        <taxon>Actinopterygii</taxon>
        <taxon>Neopterygii</taxon>
        <taxon>Teleostei</taxon>
        <taxon>Anguilliformes</taxon>
        <taxon>Anguillidae</taxon>
        <taxon>Anguilla</taxon>
    </lineage>
</organism>
<sequence length="95" mass="10897">MTKHVMRKTVNTKMKITMFFKVGRSLASEEMREPTLDVCAVLLFKWSSSLTTEVEFNCVWGEGIICGSPSVFQATAKTKIKTEYNRNIVLILLYR</sequence>
<evidence type="ECO:0000313" key="1">
    <source>
        <dbReference type="EMBL" id="JAI00183.1"/>
    </source>
</evidence>
<name>A0A0E9XBP0_ANGAN</name>